<dbReference type="InterPro" id="IPR029063">
    <property type="entry name" value="SAM-dependent_MTases_sf"/>
</dbReference>
<name>A0A8J9SXR0_PHATR</name>
<dbReference type="PANTHER" id="PTHR42912:SF96">
    <property type="entry name" value="METHYLTRANSFERASE DOMAIN-CONTAINING PROTEIN"/>
    <property type="match status" value="1"/>
</dbReference>
<dbReference type="CDD" id="cd02440">
    <property type="entry name" value="AdoMet_MTases"/>
    <property type="match status" value="1"/>
</dbReference>
<accession>A0A8J9SXR0</accession>
<evidence type="ECO:0000313" key="3">
    <source>
        <dbReference type="EMBL" id="CAG9277058.1"/>
    </source>
</evidence>
<dbReference type="Gene3D" id="3.40.50.150">
    <property type="entry name" value="Vaccinia Virus protein VP39"/>
    <property type="match status" value="1"/>
</dbReference>
<dbReference type="AlphaFoldDB" id="A0A8J9SXR0"/>
<dbReference type="Pfam" id="PF13649">
    <property type="entry name" value="Methyltransf_25"/>
    <property type="match status" value="1"/>
</dbReference>
<dbReference type="PANTHER" id="PTHR42912">
    <property type="entry name" value="METHYLTRANSFERASE"/>
    <property type="match status" value="1"/>
</dbReference>
<dbReference type="InterPro" id="IPR050508">
    <property type="entry name" value="Methyltransf_Superfamily"/>
</dbReference>
<feature type="chain" id="PRO_5035454365" description="Methyltransferase domain-containing protein" evidence="1">
    <location>
        <begin position="30"/>
        <end position="298"/>
    </location>
</feature>
<evidence type="ECO:0000259" key="2">
    <source>
        <dbReference type="Pfam" id="PF13649"/>
    </source>
</evidence>
<reference evidence="3" key="1">
    <citation type="submission" date="2022-02" db="EMBL/GenBank/DDBJ databases">
        <authorList>
            <person name="Giguere J D."/>
        </authorList>
    </citation>
    <scope>NUCLEOTIDE SEQUENCE</scope>
    <source>
        <strain evidence="3">CCAP 1055/1</strain>
    </source>
</reference>
<dbReference type="EMBL" id="OU594942">
    <property type="protein sequence ID" value="CAG9277058.1"/>
    <property type="molecule type" value="Genomic_DNA"/>
</dbReference>
<feature type="domain" description="Methyltransferase" evidence="2">
    <location>
        <begin position="125"/>
        <end position="227"/>
    </location>
</feature>
<proteinExistence type="predicted"/>
<dbReference type="GO" id="GO:0008168">
    <property type="term" value="F:methyltransferase activity"/>
    <property type="evidence" value="ECO:0007669"/>
    <property type="project" value="TreeGrafter"/>
</dbReference>
<sequence>MVISLLTLSRHIVLFFVFSCLFRQNEVTALLVDHNNVTPQWQDGAFPLFRECNVSTRRGLLQYFYLPPLLYMSPSKVCAMSPSEASRQYDSYASSYDKLDGGQASSALGIDQARTDLLQNARGHVLEIGVGTGLNLDRYDGAQISSLTLVDISSGMLQEAKTKADALPNLKGLPISFVQADASSALLFQFGKGSFDTVVDSFSLCVMGVDGGMACLNQLAQVLKPGGQMLLLENSRSSNSFLALYQDATAEMAASFGGKGCVYNQDVRAMITRTRMMDIQCETLYSAGLFRAFNCVRL</sequence>
<evidence type="ECO:0000256" key="1">
    <source>
        <dbReference type="SAM" id="SignalP"/>
    </source>
</evidence>
<dbReference type="InterPro" id="IPR041698">
    <property type="entry name" value="Methyltransf_25"/>
</dbReference>
<dbReference type="Proteomes" id="UP000836788">
    <property type="component" value="Chromosome 1"/>
</dbReference>
<gene>
    <name evidence="3" type="ORF">PTTT1_LOCUS2670</name>
</gene>
<keyword evidence="1" id="KW-0732">Signal</keyword>
<feature type="signal peptide" evidence="1">
    <location>
        <begin position="1"/>
        <end position="29"/>
    </location>
</feature>
<organism evidence="3">
    <name type="scientific">Phaeodactylum tricornutum</name>
    <name type="common">Diatom</name>
    <dbReference type="NCBI Taxonomy" id="2850"/>
    <lineage>
        <taxon>Eukaryota</taxon>
        <taxon>Sar</taxon>
        <taxon>Stramenopiles</taxon>
        <taxon>Ochrophyta</taxon>
        <taxon>Bacillariophyta</taxon>
        <taxon>Bacillariophyceae</taxon>
        <taxon>Bacillariophycidae</taxon>
        <taxon>Naviculales</taxon>
        <taxon>Phaeodactylaceae</taxon>
        <taxon>Phaeodactylum</taxon>
    </lineage>
</organism>
<dbReference type="SUPFAM" id="SSF53335">
    <property type="entry name" value="S-adenosyl-L-methionine-dependent methyltransferases"/>
    <property type="match status" value="1"/>
</dbReference>
<protein>
    <recommendedName>
        <fullName evidence="2">Methyltransferase domain-containing protein</fullName>
    </recommendedName>
</protein>